<dbReference type="SUPFAM" id="SSF49464">
    <property type="entry name" value="Carboxypeptidase regulatory domain-like"/>
    <property type="match status" value="1"/>
</dbReference>
<keyword evidence="11" id="KW-1185">Reference proteome</keyword>
<keyword evidence="6 7" id="KW-0998">Cell outer membrane</keyword>
<comment type="similarity">
    <text evidence="7">Belongs to the TonB-dependent receptor family.</text>
</comment>
<feature type="signal peptide" evidence="8">
    <location>
        <begin position="1"/>
        <end position="35"/>
    </location>
</feature>
<dbReference type="KEGG" id="span:AWL63_10405"/>
<dbReference type="Pfam" id="PF13620">
    <property type="entry name" value="CarboxypepD_reg"/>
    <property type="match status" value="1"/>
</dbReference>
<dbReference type="EMBL" id="CP014168">
    <property type="protein sequence ID" value="AOH84321.1"/>
    <property type="molecule type" value="Genomic_DNA"/>
</dbReference>
<name>A0A1B3ZA72_9SPHN</name>
<protein>
    <submittedName>
        <fullName evidence="10">TonB-dependent receptor</fullName>
    </submittedName>
</protein>
<comment type="subcellular location">
    <subcellularLocation>
        <location evidence="1 7">Cell outer membrane</location>
        <topology evidence="1 7">Multi-pass membrane protein</topology>
    </subcellularLocation>
</comment>
<dbReference type="InterPro" id="IPR037066">
    <property type="entry name" value="Plug_dom_sf"/>
</dbReference>
<gene>
    <name evidence="10" type="ORF">AWL63_10405</name>
</gene>
<keyword evidence="10" id="KW-0675">Receptor</keyword>
<feature type="domain" description="TonB-dependent receptor plug" evidence="9">
    <location>
        <begin position="164"/>
        <end position="248"/>
    </location>
</feature>
<evidence type="ECO:0000256" key="4">
    <source>
        <dbReference type="ARBA" id="ARBA00022692"/>
    </source>
</evidence>
<dbReference type="OrthoDB" id="9768147at2"/>
<dbReference type="GO" id="GO:0009279">
    <property type="term" value="C:cell outer membrane"/>
    <property type="evidence" value="ECO:0007669"/>
    <property type="project" value="UniProtKB-SubCell"/>
</dbReference>
<sequence>MFRSTRRSSRAAVRALLMLGSTVSVVAIATPAAHAQDYTNIVASGRVTGQDGAPITNAEVKITSSDRGVSRTAMTDGAGAYTIPQLSPGNYDVTITAEGYSTYTERGIPLTRETGGANTFHLVAASQNGDIVVTGSRQRVADFQDTTVGSTINLGSLTQRVPIGRSLRDVMLLTPGTVQGSSPSNGGFANQVSIAGAAFTENAFYINGLNVTDFVSGGQPTEVPFDFYQTVEVKTGGAPAEFGRATGGYVVATTKSGSNEYHASVTGITEPDALRDSSPSTRTTDYAHARASRQELILQASGPIIKDHLFVYGLYNFRDIRAFTPSNNQNNSTGVTNRSPFWGGKVDGYITGDHHFEFTYFDTTDDTLNRSYNWDRTTYTRGAETGGTNARAGGVNYVGRYTGTFTPWLTLSGAYGVNKLRSGNLPLDTVNSQVVDYRSDPAGIQIGANKVTDAYSQTDNKREFYRIDADLQFHLLGTHHVRFGYDNEKDTQVQTYQTIGAGAYKIYNVTADSAARIGLPVGTQYYTTRVYAQNGTAHVRNQAYYIQDQWSLLDNRLRFDLGLRNDRFSNQGVNGKSFFESGNQWAPRIGASFDPLGDGRTKVFGSYAKYYLPMAGDINLNVAGSLVTYTRYNLFNGTSGAGNIPVEGAPILSVANTTACPDTKVKNCELSADGSAFNPAGAIATNIKPQSDNEFIIGAEHQFGDHVRIGAYFTHRELQNVIEDMSIDIAARAYCVAAGMAGAACQSTFSGGNQFVIANPGRDVTVQLNKLPDGSTPTVTLKAEDLGYPTPSRNYNALTLTFDRSFDKKWSLAASYTLSFNKGNYEGGVRSENGQAAINRTADFDSPGFENGAYGYLPSDRRHSFKAYGSYRLFDFLDLGGNAIVQSGAHYSCIGAVPLSVDAYANTYHGYGYYCQGKLIPRGTAFTGDWLTQFDVSAIVHLPLPRGVDASVRLDVFNLFNSQSVTSYNNFGEQGDGSVNTDYRSPVNYQSPRSVRVTARLGF</sequence>
<organism evidence="10 11">
    <name type="scientific">Sphingomonas panacis</name>
    <dbReference type="NCBI Taxonomy" id="1560345"/>
    <lineage>
        <taxon>Bacteria</taxon>
        <taxon>Pseudomonadati</taxon>
        <taxon>Pseudomonadota</taxon>
        <taxon>Alphaproteobacteria</taxon>
        <taxon>Sphingomonadales</taxon>
        <taxon>Sphingomonadaceae</taxon>
        <taxon>Sphingomonas</taxon>
    </lineage>
</organism>
<evidence type="ECO:0000256" key="6">
    <source>
        <dbReference type="ARBA" id="ARBA00023237"/>
    </source>
</evidence>
<evidence type="ECO:0000259" key="9">
    <source>
        <dbReference type="Pfam" id="PF07715"/>
    </source>
</evidence>
<dbReference type="PROSITE" id="PS52016">
    <property type="entry name" value="TONB_DEPENDENT_REC_3"/>
    <property type="match status" value="1"/>
</dbReference>
<evidence type="ECO:0000256" key="3">
    <source>
        <dbReference type="ARBA" id="ARBA00022452"/>
    </source>
</evidence>
<dbReference type="Pfam" id="PF07715">
    <property type="entry name" value="Plug"/>
    <property type="match status" value="1"/>
</dbReference>
<evidence type="ECO:0000256" key="8">
    <source>
        <dbReference type="SAM" id="SignalP"/>
    </source>
</evidence>
<keyword evidence="3 7" id="KW-1134">Transmembrane beta strand</keyword>
<evidence type="ECO:0000256" key="2">
    <source>
        <dbReference type="ARBA" id="ARBA00022448"/>
    </source>
</evidence>
<keyword evidence="2 7" id="KW-0813">Transport</keyword>
<evidence type="ECO:0000256" key="7">
    <source>
        <dbReference type="PROSITE-ProRule" id="PRU01360"/>
    </source>
</evidence>
<dbReference type="Gene3D" id="2.170.130.10">
    <property type="entry name" value="TonB-dependent receptor, plug domain"/>
    <property type="match status" value="1"/>
</dbReference>
<feature type="chain" id="PRO_5008556220" evidence="8">
    <location>
        <begin position="36"/>
        <end position="1003"/>
    </location>
</feature>
<evidence type="ECO:0000313" key="10">
    <source>
        <dbReference type="EMBL" id="AOH84321.1"/>
    </source>
</evidence>
<dbReference type="InterPro" id="IPR008969">
    <property type="entry name" value="CarboxyPept-like_regulatory"/>
</dbReference>
<keyword evidence="5 7" id="KW-0472">Membrane</keyword>
<dbReference type="SUPFAM" id="SSF56935">
    <property type="entry name" value="Porins"/>
    <property type="match status" value="1"/>
</dbReference>
<evidence type="ECO:0000256" key="1">
    <source>
        <dbReference type="ARBA" id="ARBA00004571"/>
    </source>
</evidence>
<dbReference type="AlphaFoldDB" id="A0A1B3ZA72"/>
<evidence type="ECO:0000256" key="5">
    <source>
        <dbReference type="ARBA" id="ARBA00023136"/>
    </source>
</evidence>
<evidence type="ECO:0000313" key="11">
    <source>
        <dbReference type="Proteomes" id="UP000094256"/>
    </source>
</evidence>
<dbReference type="RefSeq" id="WP_069204883.1">
    <property type="nucleotide sequence ID" value="NZ_CP014168.1"/>
</dbReference>
<proteinExistence type="inferred from homology"/>
<dbReference type="STRING" id="1560345.AWL63_10405"/>
<dbReference type="Gene3D" id="2.40.170.20">
    <property type="entry name" value="TonB-dependent receptor, beta-barrel domain"/>
    <property type="match status" value="1"/>
</dbReference>
<keyword evidence="4 7" id="KW-0812">Transmembrane</keyword>
<dbReference type="Gene3D" id="2.60.40.1120">
    <property type="entry name" value="Carboxypeptidase-like, regulatory domain"/>
    <property type="match status" value="1"/>
</dbReference>
<reference evidence="10 11" key="1">
    <citation type="submission" date="2016-01" db="EMBL/GenBank/DDBJ databases">
        <title>Complete genome and mega plasmid sequence of Sphingomonas panacis DCY99 elicits systemic resistance in rice to Xanthomonas oryzae.</title>
        <authorList>
            <person name="Kim Y.J."/>
            <person name="Yang D.C."/>
            <person name="Sing P."/>
        </authorList>
    </citation>
    <scope>NUCLEOTIDE SEQUENCE [LARGE SCALE GENOMIC DNA]</scope>
    <source>
        <strain evidence="10 11">DCY99</strain>
    </source>
</reference>
<dbReference type="InterPro" id="IPR036942">
    <property type="entry name" value="Beta-barrel_TonB_sf"/>
</dbReference>
<accession>A0A1B3ZA72</accession>
<dbReference type="Proteomes" id="UP000094256">
    <property type="component" value="Chromosome"/>
</dbReference>
<keyword evidence="8" id="KW-0732">Signal</keyword>
<dbReference type="InterPro" id="IPR039426">
    <property type="entry name" value="TonB-dep_rcpt-like"/>
</dbReference>
<dbReference type="InterPro" id="IPR012910">
    <property type="entry name" value="Plug_dom"/>
</dbReference>